<dbReference type="EMBL" id="MLJW01004580">
    <property type="protein sequence ID" value="OIQ69701.1"/>
    <property type="molecule type" value="Genomic_DNA"/>
</dbReference>
<dbReference type="AlphaFoldDB" id="A0A1J5Q1F1"/>
<reference evidence="1" key="1">
    <citation type="submission" date="2016-10" db="EMBL/GenBank/DDBJ databases">
        <title>Sequence of Gallionella enrichment culture.</title>
        <authorList>
            <person name="Poehlein A."/>
            <person name="Muehling M."/>
            <person name="Daniel R."/>
        </authorList>
    </citation>
    <scope>NUCLEOTIDE SEQUENCE</scope>
</reference>
<sequence>MIARVEIHRNDVWAVVEQLRKALQPAGRFGRGAGAAEVAEVLGQDGAAAGQQAGGVLQFRAECSDGRCIAETMGQR</sequence>
<protein>
    <submittedName>
        <fullName evidence="1">Uncharacterized protein</fullName>
    </submittedName>
</protein>
<gene>
    <name evidence="1" type="ORF">GALL_486930</name>
</gene>
<comment type="caution">
    <text evidence="1">The sequence shown here is derived from an EMBL/GenBank/DDBJ whole genome shotgun (WGS) entry which is preliminary data.</text>
</comment>
<organism evidence="1">
    <name type="scientific">mine drainage metagenome</name>
    <dbReference type="NCBI Taxonomy" id="410659"/>
    <lineage>
        <taxon>unclassified sequences</taxon>
        <taxon>metagenomes</taxon>
        <taxon>ecological metagenomes</taxon>
    </lineage>
</organism>
<name>A0A1J5Q1F1_9ZZZZ</name>
<accession>A0A1J5Q1F1</accession>
<evidence type="ECO:0000313" key="1">
    <source>
        <dbReference type="EMBL" id="OIQ69701.1"/>
    </source>
</evidence>
<proteinExistence type="predicted"/>